<proteinExistence type="predicted"/>
<dbReference type="Pfam" id="PF09424">
    <property type="entry name" value="YqeY"/>
    <property type="match status" value="1"/>
</dbReference>
<evidence type="ECO:0000256" key="2">
    <source>
        <dbReference type="SAM" id="SignalP"/>
    </source>
</evidence>
<dbReference type="GO" id="GO:0016884">
    <property type="term" value="F:carbon-nitrogen ligase activity, with glutamine as amido-N-donor"/>
    <property type="evidence" value="ECO:0007669"/>
    <property type="project" value="InterPro"/>
</dbReference>
<feature type="chain" id="PRO_5044266321" description="GatB/YqeY domain-containing protein" evidence="2">
    <location>
        <begin position="25"/>
        <end position="258"/>
    </location>
</feature>
<dbReference type="EMBL" id="JBGBPQ010000013">
    <property type="protein sequence ID" value="KAL1512209.1"/>
    <property type="molecule type" value="Genomic_DNA"/>
</dbReference>
<dbReference type="InterPro" id="IPR003789">
    <property type="entry name" value="Asn/Gln_tRNA_amidoTrase-B-like"/>
</dbReference>
<dbReference type="Gene3D" id="1.10.10.410">
    <property type="match status" value="1"/>
</dbReference>
<feature type="compositionally biased region" description="Pro residues" evidence="1">
    <location>
        <begin position="97"/>
        <end position="106"/>
    </location>
</feature>
<dbReference type="InterPro" id="IPR023168">
    <property type="entry name" value="GatB_Yqey_C_2"/>
</dbReference>
<feature type="signal peptide" evidence="2">
    <location>
        <begin position="1"/>
        <end position="24"/>
    </location>
</feature>
<evidence type="ECO:0000256" key="1">
    <source>
        <dbReference type="SAM" id="MobiDB-lite"/>
    </source>
</evidence>
<dbReference type="Gene3D" id="1.10.1510.10">
    <property type="entry name" value="Uncharacterised protein YqeY/AIM41 PF09424, N-terminal domain"/>
    <property type="match status" value="1"/>
</dbReference>
<name>A0AB34J4E0_PRYPA</name>
<protein>
    <recommendedName>
        <fullName evidence="5">GatB/YqeY domain-containing protein</fullName>
    </recommendedName>
</protein>
<dbReference type="AlphaFoldDB" id="A0AB34J4E0"/>
<dbReference type="PANTHER" id="PTHR28055">
    <property type="entry name" value="ALTERED INHERITANCE OF MITOCHONDRIA PROTEIN 41, MITOCHONDRIAL"/>
    <property type="match status" value="1"/>
</dbReference>
<evidence type="ECO:0000313" key="3">
    <source>
        <dbReference type="EMBL" id="KAL1512209.1"/>
    </source>
</evidence>
<keyword evidence="2" id="KW-0732">Signal</keyword>
<dbReference type="Proteomes" id="UP001515480">
    <property type="component" value="Unassembled WGS sequence"/>
</dbReference>
<evidence type="ECO:0008006" key="5">
    <source>
        <dbReference type="Google" id="ProtNLM"/>
    </source>
</evidence>
<sequence>MGRQLVCLALLPAAVAILLSPTPAAPLVTAARPPRFEAAVQMRLPRRFRRRLQAQQGEMYHKKKSAPSLPPPAPPLAAEDVSPAPPAVEEPSVASAPMPPPSPPPAAEGIQSAINARLKAAMKERKKEELSAIRLMAAAMTTKQKEEGLDGLDDATAQSVLAKLAKMRQESIEMFEKGGKTEAAAKEKFELALIQEYLPRMADESTVRRWIDEAVKEACPEGPDKKLMGKVMGALMKAHKGEFDGKQANVWVKEALEA</sequence>
<dbReference type="InterPro" id="IPR042184">
    <property type="entry name" value="YqeY/Aim41_N"/>
</dbReference>
<keyword evidence="4" id="KW-1185">Reference proteome</keyword>
<evidence type="ECO:0000313" key="4">
    <source>
        <dbReference type="Proteomes" id="UP001515480"/>
    </source>
</evidence>
<dbReference type="PANTHER" id="PTHR28055:SF1">
    <property type="entry name" value="ALTERED INHERITANCE OF MITOCHONDRIA PROTEIN 41, MITOCHONDRIAL"/>
    <property type="match status" value="1"/>
</dbReference>
<dbReference type="SUPFAM" id="SSF89095">
    <property type="entry name" value="GatB/YqeY motif"/>
    <property type="match status" value="1"/>
</dbReference>
<gene>
    <name evidence="3" type="ORF">AB1Y20_005472</name>
</gene>
<accession>A0AB34J4E0</accession>
<organism evidence="3 4">
    <name type="scientific">Prymnesium parvum</name>
    <name type="common">Toxic golden alga</name>
    <dbReference type="NCBI Taxonomy" id="97485"/>
    <lineage>
        <taxon>Eukaryota</taxon>
        <taxon>Haptista</taxon>
        <taxon>Haptophyta</taxon>
        <taxon>Prymnesiophyceae</taxon>
        <taxon>Prymnesiales</taxon>
        <taxon>Prymnesiaceae</taxon>
        <taxon>Prymnesium</taxon>
    </lineage>
</organism>
<reference evidence="3 4" key="1">
    <citation type="journal article" date="2024" name="Science">
        <title>Giant polyketide synthase enzymes in the biosynthesis of giant marine polyether toxins.</title>
        <authorList>
            <person name="Fallon T.R."/>
            <person name="Shende V.V."/>
            <person name="Wierzbicki I.H."/>
            <person name="Pendleton A.L."/>
            <person name="Watervoot N.F."/>
            <person name="Auber R.P."/>
            <person name="Gonzalez D.J."/>
            <person name="Wisecaver J.H."/>
            <person name="Moore B.S."/>
        </authorList>
    </citation>
    <scope>NUCLEOTIDE SEQUENCE [LARGE SCALE GENOMIC DNA]</scope>
    <source>
        <strain evidence="3 4">12B1</strain>
    </source>
</reference>
<feature type="region of interest" description="Disordered" evidence="1">
    <location>
        <begin position="54"/>
        <end position="109"/>
    </location>
</feature>
<comment type="caution">
    <text evidence="3">The sequence shown here is derived from an EMBL/GenBank/DDBJ whole genome shotgun (WGS) entry which is preliminary data.</text>
</comment>
<dbReference type="InterPro" id="IPR019004">
    <property type="entry name" value="YqeY/Aim41"/>
</dbReference>